<dbReference type="AlphaFoldDB" id="A0A4Q7N1M0"/>
<name>A0A4Q7N1M0_9BACT</name>
<protein>
    <recommendedName>
        <fullName evidence="3">Carboxypeptidase family protein</fullName>
    </recommendedName>
</protein>
<evidence type="ECO:0000313" key="1">
    <source>
        <dbReference type="EMBL" id="RZS75510.1"/>
    </source>
</evidence>
<accession>A0A4Q7N1M0</accession>
<evidence type="ECO:0000313" key="2">
    <source>
        <dbReference type="Proteomes" id="UP000293874"/>
    </source>
</evidence>
<organism evidence="1 2">
    <name type="scientific">Pseudobacter ginsenosidimutans</name>
    <dbReference type="NCBI Taxonomy" id="661488"/>
    <lineage>
        <taxon>Bacteria</taxon>
        <taxon>Pseudomonadati</taxon>
        <taxon>Bacteroidota</taxon>
        <taxon>Chitinophagia</taxon>
        <taxon>Chitinophagales</taxon>
        <taxon>Chitinophagaceae</taxon>
        <taxon>Pseudobacter</taxon>
    </lineage>
</organism>
<dbReference type="SUPFAM" id="SSF49464">
    <property type="entry name" value="Carboxypeptidase regulatory domain-like"/>
    <property type="match status" value="1"/>
</dbReference>
<keyword evidence="2" id="KW-1185">Reference proteome</keyword>
<dbReference type="InterPro" id="IPR008969">
    <property type="entry name" value="CarboxyPept-like_regulatory"/>
</dbReference>
<dbReference type="Proteomes" id="UP000293874">
    <property type="component" value="Unassembled WGS sequence"/>
</dbReference>
<evidence type="ECO:0008006" key="3">
    <source>
        <dbReference type="Google" id="ProtNLM"/>
    </source>
</evidence>
<sequence length="361" mass="39601">MALPVFRRCHLHLNETWNSAPHLRCNYADYTFMKKFILTGITAAVLVHACSNTETDVAAETMAASLQVPFDQLPVTNAVFVVDGTTNYVNVMGNQRKPIPTFPSVAQKKGWAVGYVKDTYGKPVPGAVIGVRSSAYGGFTSGSSAVTNEKGYYEVMIPWGVADFYAGAAMVDYEGSPVSMSLFPADSSLGSFPGPAGIVKNWVLLPYGQCRRASVASQPHFSSNYFGASISIEYASYDKGDFFAQPDQFERNSEFEIKLIPQELMHATEKRSFTIRKTVYYNSLNVLNIPVGKYKIEARKLPGGEPLKLKSTFYNPRPEYGMKPSEATGSAMITFIPKSSDAGTTIPYGGNWEDVRILVSQ</sequence>
<comment type="caution">
    <text evidence="1">The sequence shown here is derived from an EMBL/GenBank/DDBJ whole genome shotgun (WGS) entry which is preliminary data.</text>
</comment>
<dbReference type="EMBL" id="SGXA01000001">
    <property type="protein sequence ID" value="RZS75510.1"/>
    <property type="molecule type" value="Genomic_DNA"/>
</dbReference>
<proteinExistence type="predicted"/>
<reference evidence="1 2" key="1">
    <citation type="submission" date="2019-02" db="EMBL/GenBank/DDBJ databases">
        <title>Genomic Encyclopedia of Type Strains, Phase IV (KMG-IV): sequencing the most valuable type-strain genomes for metagenomic binning, comparative biology and taxonomic classification.</title>
        <authorList>
            <person name="Goeker M."/>
        </authorList>
    </citation>
    <scope>NUCLEOTIDE SEQUENCE [LARGE SCALE GENOMIC DNA]</scope>
    <source>
        <strain evidence="1 2">DSM 18116</strain>
    </source>
</reference>
<gene>
    <name evidence="1" type="ORF">EV199_1379</name>
</gene>